<organism evidence="1">
    <name type="scientific">Thermococcus litoralis</name>
    <dbReference type="NCBI Taxonomy" id="2265"/>
    <lineage>
        <taxon>Archaea</taxon>
        <taxon>Methanobacteriati</taxon>
        <taxon>Methanobacteriota</taxon>
        <taxon>Thermococci</taxon>
        <taxon>Thermococcales</taxon>
        <taxon>Thermococcaceae</taxon>
        <taxon>Thermococcus</taxon>
    </lineage>
</organism>
<accession>A0A7C5NTF5</accession>
<dbReference type="Proteomes" id="UP000886217">
    <property type="component" value="Unassembled WGS sequence"/>
</dbReference>
<dbReference type="AlphaFoldDB" id="A0A7C5NTF5"/>
<sequence length="82" mass="9402">RILKKAGVKTYAKLVVTKDTKEENMKWYAELLKDLAPLAIQPKEPIDISQTQLMRLYNIAAKVMGRDNVGLSFQVHKYLNVL</sequence>
<proteinExistence type="predicted"/>
<reference evidence="1" key="1">
    <citation type="journal article" date="2020" name="mSystems">
        <title>Genome- and Community-Level Interaction Insights into Carbon Utilization and Element Cycling Functions of Hydrothermarchaeota in Hydrothermal Sediment.</title>
        <authorList>
            <person name="Zhou Z."/>
            <person name="Liu Y."/>
            <person name="Xu W."/>
            <person name="Pan J."/>
            <person name="Luo Z.H."/>
            <person name="Li M."/>
        </authorList>
    </citation>
    <scope>NUCLEOTIDE SEQUENCE [LARGE SCALE GENOMIC DNA]</scope>
    <source>
        <strain evidence="1">HyVt-93</strain>
    </source>
</reference>
<evidence type="ECO:0000313" key="1">
    <source>
        <dbReference type="EMBL" id="HHI01243.1"/>
    </source>
</evidence>
<protein>
    <submittedName>
        <fullName evidence="1">7-carboxy-7-deazaguanine synthase</fullName>
    </submittedName>
</protein>
<dbReference type="EMBL" id="DRTU01000294">
    <property type="protein sequence ID" value="HHI01243.1"/>
    <property type="molecule type" value="Genomic_DNA"/>
</dbReference>
<comment type="caution">
    <text evidence="1">The sequence shown here is derived from an EMBL/GenBank/DDBJ whole genome shotgun (WGS) entry which is preliminary data.</text>
</comment>
<name>A0A7C5NTF5_THELI</name>
<gene>
    <name evidence="1" type="ORF">ENL40_07270</name>
</gene>
<feature type="non-terminal residue" evidence="1">
    <location>
        <position position="1"/>
    </location>
</feature>